<evidence type="ECO:0008006" key="4">
    <source>
        <dbReference type="Google" id="ProtNLM"/>
    </source>
</evidence>
<proteinExistence type="predicted"/>
<gene>
    <name evidence="2" type="ORF">GCM10010844_25630</name>
</gene>
<comment type="caution">
    <text evidence="2">The sequence shown here is derived from an EMBL/GenBank/DDBJ whole genome shotgun (WGS) entry which is preliminary data.</text>
</comment>
<protein>
    <recommendedName>
        <fullName evidence="4">Outer membrane protein beta-barrel domain-containing protein</fullName>
    </recommendedName>
</protein>
<dbReference type="EMBL" id="BMPE01000007">
    <property type="protein sequence ID" value="GGL05745.1"/>
    <property type="molecule type" value="Genomic_DNA"/>
</dbReference>
<keyword evidence="1" id="KW-0732">Signal</keyword>
<organism evidence="2 3">
    <name type="scientific">Deinococcus radiotolerans</name>
    <dbReference type="NCBI Taxonomy" id="1309407"/>
    <lineage>
        <taxon>Bacteria</taxon>
        <taxon>Thermotogati</taxon>
        <taxon>Deinococcota</taxon>
        <taxon>Deinococci</taxon>
        <taxon>Deinococcales</taxon>
        <taxon>Deinococcaceae</taxon>
        <taxon>Deinococcus</taxon>
    </lineage>
</organism>
<sequence>MKTLLPAALLTIAATTATAGAQSLNGLELGLTGGYASGLSGEIFVHAPNVAGPVGIKAGLAYTRASDAINDSSDLGVGTFGSYKANGATEYGSHTTASLDATYGMGELSPGVDATLYGGARYGMFRSTEDYGATGSTTYSASAFGIGAGVMVSYALTGNLSLVGDLGVDQYFKSNINVTGTNTDSTTIARNDALYPSIDNRFVRPGTVFKARIGVKTSY</sequence>
<evidence type="ECO:0000256" key="1">
    <source>
        <dbReference type="SAM" id="SignalP"/>
    </source>
</evidence>
<reference evidence="3" key="1">
    <citation type="journal article" date="2019" name="Int. J. Syst. Evol. Microbiol.">
        <title>The Global Catalogue of Microorganisms (GCM) 10K type strain sequencing project: providing services to taxonomists for standard genome sequencing and annotation.</title>
        <authorList>
            <consortium name="The Broad Institute Genomics Platform"/>
            <consortium name="The Broad Institute Genome Sequencing Center for Infectious Disease"/>
            <person name="Wu L."/>
            <person name="Ma J."/>
        </authorList>
    </citation>
    <scope>NUCLEOTIDE SEQUENCE [LARGE SCALE GENOMIC DNA]</scope>
    <source>
        <strain evidence="3">JCM 19173</strain>
    </source>
</reference>
<evidence type="ECO:0000313" key="3">
    <source>
        <dbReference type="Proteomes" id="UP000604341"/>
    </source>
</evidence>
<feature type="signal peptide" evidence="1">
    <location>
        <begin position="1"/>
        <end position="19"/>
    </location>
</feature>
<feature type="chain" id="PRO_5046065046" description="Outer membrane protein beta-barrel domain-containing protein" evidence="1">
    <location>
        <begin position="20"/>
        <end position="219"/>
    </location>
</feature>
<dbReference type="Gene3D" id="2.40.160.70">
    <property type="entry name" value="outer membrane protein from Thermus thermophilus HB27"/>
    <property type="match status" value="1"/>
</dbReference>
<dbReference type="RefSeq" id="WP_189069407.1">
    <property type="nucleotide sequence ID" value="NZ_BMPE01000007.1"/>
</dbReference>
<evidence type="ECO:0000313" key="2">
    <source>
        <dbReference type="EMBL" id="GGL05745.1"/>
    </source>
</evidence>
<accession>A0ABQ2FK23</accession>
<keyword evidence="3" id="KW-1185">Reference proteome</keyword>
<name>A0ABQ2FK23_9DEIO</name>
<dbReference type="Proteomes" id="UP000604341">
    <property type="component" value="Unassembled WGS sequence"/>
</dbReference>